<dbReference type="OrthoDB" id="9804723at2"/>
<keyword evidence="3" id="KW-1185">Reference proteome</keyword>
<organism evidence="2 3">
    <name type="scientific">Novosphingobium ginsenosidimutans</name>
    <dbReference type="NCBI Taxonomy" id="1176536"/>
    <lineage>
        <taxon>Bacteria</taxon>
        <taxon>Pseudomonadati</taxon>
        <taxon>Pseudomonadota</taxon>
        <taxon>Alphaproteobacteria</taxon>
        <taxon>Sphingomonadales</taxon>
        <taxon>Sphingomonadaceae</taxon>
        <taxon>Novosphingobium</taxon>
    </lineage>
</organism>
<dbReference type="GO" id="GO:0016787">
    <property type="term" value="F:hydrolase activity"/>
    <property type="evidence" value="ECO:0007669"/>
    <property type="project" value="UniProtKB-KW"/>
</dbReference>
<dbReference type="RefSeq" id="WP_147091358.1">
    <property type="nucleotide sequence ID" value="NZ_BAABJD010000002.1"/>
</dbReference>
<dbReference type="KEGG" id="ngf:FRF71_14670"/>
<dbReference type="EMBL" id="CP042345">
    <property type="protein sequence ID" value="QEA17279.1"/>
    <property type="molecule type" value="Genomic_DNA"/>
</dbReference>
<sequence>MKRLGKWLLGIIVVLVGAFLLFRTPDTDPAEMKAKYGGSPSQFVDLGAGLTVHLRDEGPRNAPVLVLLHGSNADLHTWDAWTRTLSNQFRVIRFDQIGHGLTGPNPAGKHTLEDMVSTTEKVRAKLGIERMALAGNSMGGAIAAKYAMVHPEHLSALILVDAGGAPQSPDRQGRGNIGFTLAATPGVNLVMRSITPRALVERSLRQSVSNQAVVTDAAVDRYWELLRFPGNRAATAERFATPRKSFAAQELSAIKSPTLILWGEEDKLISVAGAHWYNSGIAGSQLKIYPRIGHLPHEEAAEASAADVRSFLSPQP</sequence>
<keyword evidence="2" id="KW-0378">Hydrolase</keyword>
<dbReference type="PRINTS" id="PR00111">
    <property type="entry name" value="ABHYDROLASE"/>
</dbReference>
<evidence type="ECO:0000259" key="1">
    <source>
        <dbReference type="Pfam" id="PF00561"/>
    </source>
</evidence>
<protein>
    <submittedName>
        <fullName evidence="2">Alpha/beta hydrolase</fullName>
    </submittedName>
</protein>
<dbReference type="AlphaFoldDB" id="A0A5B8S6P9"/>
<dbReference type="Proteomes" id="UP000321172">
    <property type="component" value="Chromosome"/>
</dbReference>
<dbReference type="PANTHER" id="PTHR43798">
    <property type="entry name" value="MONOACYLGLYCEROL LIPASE"/>
    <property type="match status" value="1"/>
</dbReference>
<evidence type="ECO:0000313" key="3">
    <source>
        <dbReference type="Proteomes" id="UP000321172"/>
    </source>
</evidence>
<feature type="domain" description="AB hydrolase-1" evidence="1">
    <location>
        <begin position="63"/>
        <end position="300"/>
    </location>
</feature>
<accession>A0A5B8S6P9</accession>
<dbReference type="Gene3D" id="3.40.50.1820">
    <property type="entry name" value="alpha/beta hydrolase"/>
    <property type="match status" value="1"/>
</dbReference>
<proteinExistence type="predicted"/>
<dbReference type="GO" id="GO:0016020">
    <property type="term" value="C:membrane"/>
    <property type="evidence" value="ECO:0007669"/>
    <property type="project" value="TreeGrafter"/>
</dbReference>
<dbReference type="SUPFAM" id="SSF53474">
    <property type="entry name" value="alpha/beta-Hydrolases"/>
    <property type="match status" value="1"/>
</dbReference>
<dbReference type="PANTHER" id="PTHR43798:SF33">
    <property type="entry name" value="HYDROLASE, PUTATIVE (AFU_ORTHOLOGUE AFUA_2G14860)-RELATED"/>
    <property type="match status" value="1"/>
</dbReference>
<reference evidence="2 3" key="1">
    <citation type="journal article" date="2013" name="J. Microbiol. Biotechnol.">
        <title>Novosphingobium ginsenosidimutans sp. nov., with the ability to convert ginsenoside.</title>
        <authorList>
            <person name="Kim J.K."/>
            <person name="He D."/>
            <person name="Liu Q.M."/>
            <person name="Park H.Y."/>
            <person name="Jung M.S."/>
            <person name="Yoon M.H."/>
            <person name="Kim S.C."/>
            <person name="Im W.T."/>
        </authorList>
    </citation>
    <scope>NUCLEOTIDE SEQUENCE [LARGE SCALE GENOMIC DNA]</scope>
    <source>
        <strain evidence="2 3">FW-6</strain>
    </source>
</reference>
<dbReference type="InterPro" id="IPR029058">
    <property type="entry name" value="AB_hydrolase_fold"/>
</dbReference>
<dbReference type="InterPro" id="IPR000073">
    <property type="entry name" value="AB_hydrolase_1"/>
</dbReference>
<gene>
    <name evidence="2" type="ORF">FRF71_14670</name>
</gene>
<dbReference type="InterPro" id="IPR050266">
    <property type="entry name" value="AB_hydrolase_sf"/>
</dbReference>
<dbReference type="Pfam" id="PF00561">
    <property type="entry name" value="Abhydrolase_1"/>
    <property type="match status" value="1"/>
</dbReference>
<name>A0A5B8S6P9_9SPHN</name>
<evidence type="ECO:0000313" key="2">
    <source>
        <dbReference type="EMBL" id="QEA17279.1"/>
    </source>
</evidence>